<evidence type="ECO:0000256" key="2">
    <source>
        <dbReference type="SAM" id="Phobius"/>
    </source>
</evidence>
<feature type="transmembrane region" description="Helical" evidence="2">
    <location>
        <begin position="160"/>
        <end position="177"/>
    </location>
</feature>
<reference evidence="5" key="1">
    <citation type="journal article" date="2019" name="Int. J. Syst. Evol. Microbiol.">
        <title>The Global Catalogue of Microorganisms (GCM) 10K type strain sequencing project: providing services to taxonomists for standard genome sequencing and annotation.</title>
        <authorList>
            <consortium name="The Broad Institute Genomics Platform"/>
            <consortium name="The Broad Institute Genome Sequencing Center for Infectious Disease"/>
            <person name="Wu L."/>
            <person name="Ma J."/>
        </authorList>
    </citation>
    <scope>NUCLEOTIDE SEQUENCE [LARGE SCALE GENOMIC DNA]</scope>
    <source>
        <strain evidence="5">CCM 8931</strain>
    </source>
</reference>
<feature type="compositionally biased region" description="Polar residues" evidence="1">
    <location>
        <begin position="56"/>
        <end position="76"/>
    </location>
</feature>
<keyword evidence="2" id="KW-0812">Transmembrane</keyword>
<dbReference type="RefSeq" id="WP_137634632.1">
    <property type="nucleotide sequence ID" value="NZ_BJDL01000011.1"/>
</dbReference>
<keyword evidence="2" id="KW-0472">Membrane</keyword>
<keyword evidence="2" id="KW-1133">Transmembrane helix</keyword>
<organism evidence="4 5">
    <name type="scientific">Lactiplantibacillus songbeiensis</name>
    <dbReference type="NCBI Taxonomy" id="2559920"/>
    <lineage>
        <taxon>Bacteria</taxon>
        <taxon>Bacillati</taxon>
        <taxon>Bacillota</taxon>
        <taxon>Bacilli</taxon>
        <taxon>Lactobacillales</taxon>
        <taxon>Lactobacillaceae</taxon>
        <taxon>Lactiplantibacillus</taxon>
    </lineage>
</organism>
<feature type="region of interest" description="Disordered" evidence="1">
    <location>
        <begin position="56"/>
        <end position="92"/>
    </location>
</feature>
<keyword evidence="5" id="KW-1185">Reference proteome</keyword>
<evidence type="ECO:0000259" key="3">
    <source>
        <dbReference type="Pfam" id="PF13240"/>
    </source>
</evidence>
<dbReference type="InterPro" id="IPR026870">
    <property type="entry name" value="Zinc_ribbon_dom"/>
</dbReference>
<feature type="transmembrane region" description="Helical" evidence="2">
    <location>
        <begin position="189"/>
        <end position="208"/>
    </location>
</feature>
<evidence type="ECO:0000256" key="1">
    <source>
        <dbReference type="SAM" id="MobiDB-lite"/>
    </source>
</evidence>
<dbReference type="PANTHER" id="PTHR34980:SF2">
    <property type="entry name" value="INNER MEMBRANE PROTEIN YHAH-RELATED"/>
    <property type="match status" value="1"/>
</dbReference>
<dbReference type="Proteomes" id="UP001597188">
    <property type="component" value="Unassembled WGS sequence"/>
</dbReference>
<protein>
    <submittedName>
        <fullName evidence="4">DUF805 domain-containing protein</fullName>
    </submittedName>
</protein>
<dbReference type="PANTHER" id="PTHR34980">
    <property type="entry name" value="INNER MEMBRANE PROTEIN-RELATED-RELATED"/>
    <property type="match status" value="1"/>
</dbReference>
<feature type="transmembrane region" description="Helical" evidence="2">
    <location>
        <begin position="135"/>
        <end position="154"/>
    </location>
</feature>
<accession>A0ABW4C521</accession>
<evidence type="ECO:0000313" key="5">
    <source>
        <dbReference type="Proteomes" id="UP001597188"/>
    </source>
</evidence>
<dbReference type="EMBL" id="JBHTOJ010000047">
    <property type="protein sequence ID" value="MFD1421938.1"/>
    <property type="molecule type" value="Genomic_DNA"/>
</dbReference>
<evidence type="ECO:0000313" key="4">
    <source>
        <dbReference type="EMBL" id="MFD1421938.1"/>
    </source>
</evidence>
<gene>
    <name evidence="4" type="ORF">ACFQ5L_13410</name>
</gene>
<dbReference type="Pfam" id="PF05656">
    <property type="entry name" value="DUF805"/>
    <property type="match status" value="1"/>
</dbReference>
<feature type="domain" description="Zinc-ribbon" evidence="3">
    <location>
        <begin position="27"/>
        <end position="49"/>
    </location>
</feature>
<comment type="caution">
    <text evidence="4">The sequence shown here is derived from an EMBL/GenBank/DDBJ whole genome shotgun (WGS) entry which is preliminary data.</text>
</comment>
<name>A0ABW4C521_9LACO</name>
<sequence>MLMTNAGYLSCTVHKSKTKFGGFYMNFCPKCGTAVKAPAHFCPSCGFDLSTAGESATTDTAQPTAQHSQTAPISNETVTNPTPVTPTPMRSQAATTNDAPDALIDYQSNLGLIGATKQFFQNYINFNGRMSRANFWWSFLGYLIIYVASFLISWAANDYIIMQIVGYALVLPSFTSFSRRFHDSNRSFWWYWFVLLPGAGAFYVLYLASKPGDTQANRFG</sequence>
<proteinExistence type="predicted"/>
<dbReference type="Pfam" id="PF13240">
    <property type="entry name" value="Zn_Ribbon_1"/>
    <property type="match status" value="1"/>
</dbReference>
<dbReference type="InterPro" id="IPR008523">
    <property type="entry name" value="DUF805"/>
</dbReference>